<evidence type="ECO:0000313" key="1">
    <source>
        <dbReference type="EMBL" id="RIA81710.1"/>
    </source>
</evidence>
<feature type="non-terminal residue" evidence="1">
    <location>
        <position position="115"/>
    </location>
</feature>
<protein>
    <submittedName>
        <fullName evidence="1">Uncharacterized protein</fullName>
    </submittedName>
</protein>
<sequence length="115" mass="13551">MSLLPKNGFSPTPSKIPFVISAQHFHMIKSDQRGHNRMYDSIRSRTFLFELNCSSPNTNQIHLRIHTNDTLMSTSPKVYYSNSQHLNEKFQISKLLTHFFSIQKVIPKRIQHKYF</sequence>
<comment type="caution">
    <text evidence="1">The sequence shown here is derived from an EMBL/GenBank/DDBJ whole genome shotgun (WGS) entry which is preliminary data.</text>
</comment>
<dbReference type="EMBL" id="QKYT01000755">
    <property type="protein sequence ID" value="RIA81710.1"/>
    <property type="molecule type" value="Genomic_DNA"/>
</dbReference>
<evidence type="ECO:0000313" key="2">
    <source>
        <dbReference type="Proteomes" id="UP000265703"/>
    </source>
</evidence>
<name>A0A397S5P6_9GLOM</name>
<keyword evidence="2" id="KW-1185">Reference proteome</keyword>
<organism evidence="1 2">
    <name type="scientific">Glomus cerebriforme</name>
    <dbReference type="NCBI Taxonomy" id="658196"/>
    <lineage>
        <taxon>Eukaryota</taxon>
        <taxon>Fungi</taxon>
        <taxon>Fungi incertae sedis</taxon>
        <taxon>Mucoromycota</taxon>
        <taxon>Glomeromycotina</taxon>
        <taxon>Glomeromycetes</taxon>
        <taxon>Glomerales</taxon>
        <taxon>Glomeraceae</taxon>
        <taxon>Glomus</taxon>
    </lineage>
</organism>
<dbReference type="Proteomes" id="UP000265703">
    <property type="component" value="Unassembled WGS sequence"/>
</dbReference>
<proteinExistence type="predicted"/>
<reference evidence="1 2" key="1">
    <citation type="submission" date="2018-06" db="EMBL/GenBank/DDBJ databases">
        <title>Comparative genomics reveals the genomic features of Rhizophagus irregularis, R. cerebriforme, R. diaphanum and Gigaspora rosea, and their symbiotic lifestyle signature.</title>
        <authorList>
            <person name="Morin E."/>
            <person name="San Clemente H."/>
            <person name="Chen E.C.H."/>
            <person name="De La Providencia I."/>
            <person name="Hainaut M."/>
            <person name="Kuo A."/>
            <person name="Kohler A."/>
            <person name="Murat C."/>
            <person name="Tang N."/>
            <person name="Roy S."/>
            <person name="Loubradou J."/>
            <person name="Henrissat B."/>
            <person name="Grigoriev I.V."/>
            <person name="Corradi N."/>
            <person name="Roux C."/>
            <person name="Martin F.M."/>
        </authorList>
    </citation>
    <scope>NUCLEOTIDE SEQUENCE [LARGE SCALE GENOMIC DNA]</scope>
    <source>
        <strain evidence="1 2">DAOM 227022</strain>
    </source>
</reference>
<gene>
    <name evidence="1" type="ORF">C1645_789810</name>
</gene>
<accession>A0A397S5P6</accession>
<dbReference type="AlphaFoldDB" id="A0A397S5P6"/>
<dbReference type="OrthoDB" id="2440565at2759"/>